<evidence type="ECO:0000256" key="1">
    <source>
        <dbReference type="ARBA" id="ARBA00022670"/>
    </source>
</evidence>
<evidence type="ECO:0000313" key="11">
    <source>
        <dbReference type="Proteomes" id="UP000034805"/>
    </source>
</evidence>
<feature type="disulfide bond" evidence="5">
    <location>
        <begin position="221"/>
        <end position="233"/>
    </location>
</feature>
<dbReference type="CDD" id="cd00190">
    <property type="entry name" value="Tryp_SPc"/>
    <property type="match status" value="2"/>
</dbReference>
<dbReference type="InterPro" id="IPR043504">
    <property type="entry name" value="Peptidase_S1_PA_chymotrypsin"/>
</dbReference>
<keyword evidence="8" id="KW-0812">Transmembrane</keyword>
<dbReference type="InterPro" id="IPR009003">
    <property type="entry name" value="Peptidase_S1_PA"/>
</dbReference>
<feature type="disulfide bond" evidence="5">
    <location>
        <begin position="559"/>
        <end position="574"/>
    </location>
</feature>
<dbReference type="Gene3D" id="4.10.400.10">
    <property type="entry name" value="Low-density Lipoprotein Receptor"/>
    <property type="match status" value="1"/>
</dbReference>
<evidence type="ECO:0000256" key="8">
    <source>
        <dbReference type="SAM" id="Phobius"/>
    </source>
</evidence>
<keyword evidence="1 6" id="KW-0645">Protease</keyword>
<feature type="domain" description="Peptidase S1" evidence="9">
    <location>
        <begin position="268"/>
        <end position="503"/>
    </location>
</feature>
<dbReference type="GO" id="GO:0006508">
    <property type="term" value="P:proteolysis"/>
    <property type="evidence" value="ECO:0007669"/>
    <property type="project" value="UniProtKB-KW"/>
</dbReference>
<dbReference type="PROSITE" id="PS00135">
    <property type="entry name" value="TRYPSIN_SER"/>
    <property type="match status" value="2"/>
</dbReference>
<dbReference type="InterPro" id="IPR002172">
    <property type="entry name" value="LDrepeatLR_classA_rpt"/>
</dbReference>
<dbReference type="Proteomes" id="UP000034805">
    <property type="component" value="Unassembled WGS sequence"/>
</dbReference>
<accession>A0A0P7WVD4</accession>
<dbReference type="SUPFAM" id="SSF50494">
    <property type="entry name" value="Trypsin-like serine proteases"/>
    <property type="match status" value="2"/>
</dbReference>
<dbReference type="EMBL" id="JARO02004694">
    <property type="protein sequence ID" value="KPP68058.1"/>
    <property type="molecule type" value="Genomic_DNA"/>
</dbReference>
<protein>
    <recommendedName>
        <fullName evidence="9">Peptidase S1 domain-containing protein</fullName>
    </recommendedName>
</protein>
<keyword evidence="3 6" id="KW-0720">Serine protease</keyword>
<dbReference type="PANTHER" id="PTHR24252:SF26">
    <property type="entry name" value="TRANSMEMBRANE SERINE PROTEASE 9"/>
    <property type="match status" value="1"/>
</dbReference>
<dbReference type="FunFam" id="2.40.10.10:FF:000003">
    <property type="entry name" value="Transmembrane serine protease 3"/>
    <property type="match status" value="2"/>
</dbReference>
<dbReference type="GO" id="GO:0004252">
    <property type="term" value="F:serine-type endopeptidase activity"/>
    <property type="evidence" value="ECO:0007669"/>
    <property type="project" value="InterPro"/>
</dbReference>
<dbReference type="Gene3D" id="2.40.10.10">
    <property type="entry name" value="Trypsin-like serine proteases"/>
    <property type="match status" value="3"/>
</dbReference>
<comment type="caution">
    <text evidence="10">The sequence shown here is derived from an EMBL/GenBank/DDBJ whole genome shotgun (WGS) entry which is preliminary data.</text>
</comment>
<proteinExistence type="predicted"/>
<dbReference type="InterPro" id="IPR036364">
    <property type="entry name" value="SEA_dom_sf"/>
</dbReference>
<dbReference type="InterPro" id="IPR036055">
    <property type="entry name" value="LDL_receptor-like_sf"/>
</dbReference>
<dbReference type="PROSITE" id="PS00134">
    <property type="entry name" value="TRYPSIN_HIS"/>
    <property type="match status" value="2"/>
</dbReference>
<evidence type="ECO:0000256" key="2">
    <source>
        <dbReference type="ARBA" id="ARBA00022801"/>
    </source>
</evidence>
<dbReference type="PROSITE" id="PS01209">
    <property type="entry name" value="LDLRA_1"/>
    <property type="match status" value="1"/>
</dbReference>
<organism evidence="10 11">
    <name type="scientific">Scleropages formosus</name>
    <name type="common">Asian bonytongue</name>
    <name type="synonym">Osteoglossum formosum</name>
    <dbReference type="NCBI Taxonomy" id="113540"/>
    <lineage>
        <taxon>Eukaryota</taxon>
        <taxon>Metazoa</taxon>
        <taxon>Chordata</taxon>
        <taxon>Craniata</taxon>
        <taxon>Vertebrata</taxon>
        <taxon>Euteleostomi</taxon>
        <taxon>Actinopterygii</taxon>
        <taxon>Neopterygii</taxon>
        <taxon>Teleostei</taxon>
        <taxon>Osteoglossocephala</taxon>
        <taxon>Osteoglossomorpha</taxon>
        <taxon>Osteoglossiformes</taxon>
        <taxon>Osteoglossidae</taxon>
        <taxon>Scleropages</taxon>
    </lineage>
</organism>
<evidence type="ECO:0000256" key="5">
    <source>
        <dbReference type="PROSITE-ProRule" id="PRU00124"/>
    </source>
</evidence>
<dbReference type="InterPro" id="IPR001254">
    <property type="entry name" value="Trypsin_dom"/>
</dbReference>
<evidence type="ECO:0000313" key="10">
    <source>
        <dbReference type="EMBL" id="KPP68058.1"/>
    </source>
</evidence>
<keyword evidence="2 6" id="KW-0378">Hydrolase</keyword>
<evidence type="ECO:0000256" key="6">
    <source>
        <dbReference type="RuleBase" id="RU363034"/>
    </source>
</evidence>
<dbReference type="CDD" id="cd00112">
    <property type="entry name" value="LDLa"/>
    <property type="match status" value="2"/>
</dbReference>
<dbReference type="AlphaFoldDB" id="A0A0P7WVD4"/>
<reference evidence="10 11" key="1">
    <citation type="submission" date="2015-08" db="EMBL/GenBank/DDBJ databases">
        <title>The genome of the Asian arowana (Scleropages formosus).</title>
        <authorList>
            <person name="Tan M.H."/>
            <person name="Gan H.M."/>
            <person name="Croft L.J."/>
            <person name="Austin C.M."/>
        </authorList>
    </citation>
    <scope>NUCLEOTIDE SEQUENCE [LARGE SCALE GENOMIC DNA]</scope>
    <source>
        <strain evidence="10">Aro1</strain>
    </source>
</reference>
<feature type="transmembrane region" description="Helical" evidence="8">
    <location>
        <begin position="61"/>
        <end position="83"/>
    </location>
</feature>
<feature type="compositionally biased region" description="Basic and acidic residues" evidence="7">
    <location>
        <begin position="36"/>
        <end position="45"/>
    </location>
</feature>
<dbReference type="PANTHER" id="PTHR24252">
    <property type="entry name" value="ACROSIN-RELATED"/>
    <property type="match status" value="1"/>
</dbReference>
<dbReference type="PRINTS" id="PR00722">
    <property type="entry name" value="CHYMOTRYPSIN"/>
</dbReference>
<sequence>AAGVSSCDSSLRISEEVTKRLRKGGGARRTSSGAMEAKKDAEGAARNRSSPTCSSMCCKSIALAFFFIFLIIGLFAGLLIAYLKQEEYNFMETVELKGLKYNSSLQDQTAAFPILLSNVLNTKIKHVFLASTVAEHFVSSNIVMYGNVNDNVMAAITLTFKMSKAEKYSADFIQDVMRAGLDSFFNGRTLVIPQFGEISAIILHGASGKSFYNIGNREATCPENTFPCDNGQCITKPNPECDFLQDCADASDESHCNCGTRPAMSSRVVGGVDTRGGELPWQVSLRLRGQHACGASIVNEKWLVSAAHCFERDNDPKDWTALVGATLLSGTETESRLINITTVIVSPNYDPETTDSDVSVLELETALTFGPYIQPICLPSPSHIFSQGQECVVSGWGALHQFSFELPSALQKAVVKIIDLGVCNGTAVYKGAITNNMLCAGFLQGKVDACQGDSGGPLVCEDAPGRFFLAGVVSWGVGCAMVNKPGVYSRVTRLRSWILIHTSPSLGPPAPVAPATPMTTPAKDRSARIFTASPVPAINCSGNFHCGAGVCVGKVNPECDGVIDCANKADEMNCGDHPGSITQSTLSFRVTDSPRPRGALSADCGSRPAVGPQRIVGGVAARRGEFPWMGSLQHQRSHRCGATLIHCKWLLTAAHCFLSDPNPAGWTVSLGSVIRSGVGALVIPIQRVILHPGYNSTNMDLDVALLELSVPAPQSYTIRSVCLPSPVHSFLKTADCYIGGWGSFKEGGTLTNLLQKAQLEIIDQPECQQAYGNGLTPNMLCAGFMEGGRDTCMGDSGGPLMCQEPSGRWFIAGVTSWGRGCGRTGFPGVYVRVTAIREWISQHLPF</sequence>
<keyword evidence="4 5" id="KW-1015">Disulfide bond</keyword>
<dbReference type="STRING" id="113540.ENSSFOP00015010607"/>
<keyword evidence="8" id="KW-0472">Membrane</keyword>
<evidence type="ECO:0000256" key="7">
    <source>
        <dbReference type="SAM" id="MobiDB-lite"/>
    </source>
</evidence>
<name>A0A0P7WVD4_SCLFO</name>
<dbReference type="SMART" id="SM00020">
    <property type="entry name" value="Tryp_SPc"/>
    <property type="match status" value="2"/>
</dbReference>
<dbReference type="Pfam" id="PF00089">
    <property type="entry name" value="Trypsin"/>
    <property type="match status" value="2"/>
</dbReference>
<dbReference type="Gene3D" id="3.30.70.960">
    <property type="entry name" value="SEA domain"/>
    <property type="match status" value="1"/>
</dbReference>
<dbReference type="PROSITE" id="PS50240">
    <property type="entry name" value="TRYPSIN_DOM"/>
    <property type="match status" value="2"/>
</dbReference>
<dbReference type="SUPFAM" id="SSF57424">
    <property type="entry name" value="LDL receptor-like module"/>
    <property type="match status" value="2"/>
</dbReference>
<feature type="domain" description="Peptidase S1" evidence="9">
    <location>
        <begin position="615"/>
        <end position="845"/>
    </location>
</feature>
<dbReference type="SUPFAM" id="SSF82671">
    <property type="entry name" value="SEA domain"/>
    <property type="match status" value="1"/>
</dbReference>
<dbReference type="Pfam" id="PF00057">
    <property type="entry name" value="Ldl_recept_a"/>
    <property type="match status" value="1"/>
</dbReference>
<dbReference type="PROSITE" id="PS50068">
    <property type="entry name" value="LDLRA_2"/>
    <property type="match status" value="2"/>
</dbReference>
<dbReference type="InterPro" id="IPR001314">
    <property type="entry name" value="Peptidase_S1A"/>
</dbReference>
<dbReference type="SMART" id="SM00192">
    <property type="entry name" value="LDLa"/>
    <property type="match status" value="2"/>
</dbReference>
<dbReference type="InterPro" id="IPR018114">
    <property type="entry name" value="TRYPSIN_HIS"/>
</dbReference>
<gene>
    <name evidence="10" type="ORF">Z043_113288</name>
</gene>
<evidence type="ECO:0000259" key="9">
    <source>
        <dbReference type="PROSITE" id="PS50240"/>
    </source>
</evidence>
<dbReference type="InterPro" id="IPR023415">
    <property type="entry name" value="LDLR_class-A_CS"/>
</dbReference>
<keyword evidence="8" id="KW-1133">Transmembrane helix</keyword>
<feature type="region of interest" description="Disordered" evidence="7">
    <location>
        <begin position="19"/>
        <end position="50"/>
    </location>
</feature>
<dbReference type="InterPro" id="IPR033116">
    <property type="entry name" value="TRYPSIN_SER"/>
</dbReference>
<feature type="disulfide bond" evidence="5">
    <location>
        <begin position="241"/>
        <end position="256"/>
    </location>
</feature>
<evidence type="ECO:0000256" key="3">
    <source>
        <dbReference type="ARBA" id="ARBA00022825"/>
    </source>
</evidence>
<feature type="non-terminal residue" evidence="10">
    <location>
        <position position="1"/>
    </location>
</feature>
<evidence type="ECO:0000256" key="4">
    <source>
        <dbReference type="ARBA" id="ARBA00023157"/>
    </source>
</evidence>
<comment type="caution">
    <text evidence="5">Lacks conserved residue(s) required for the propagation of feature annotation.</text>
</comment>